<reference evidence="2" key="1">
    <citation type="submission" date="2025-08" db="UniProtKB">
        <authorList>
            <consortium name="RefSeq"/>
        </authorList>
    </citation>
    <scope>IDENTIFICATION</scope>
    <source>
        <strain evidence="2">14028-0561.14</strain>
        <tissue evidence="2">Whole fly</tissue>
    </source>
</reference>
<proteinExistence type="predicted"/>
<dbReference type="RefSeq" id="XP_070142727.1">
    <property type="nucleotide sequence ID" value="XM_070286626.1"/>
</dbReference>
<organism evidence="1 2">
    <name type="scientific">Drosophila kikkawai</name>
    <name type="common">Fruit fly</name>
    <dbReference type="NCBI Taxonomy" id="30033"/>
    <lineage>
        <taxon>Eukaryota</taxon>
        <taxon>Metazoa</taxon>
        <taxon>Ecdysozoa</taxon>
        <taxon>Arthropoda</taxon>
        <taxon>Hexapoda</taxon>
        <taxon>Insecta</taxon>
        <taxon>Pterygota</taxon>
        <taxon>Neoptera</taxon>
        <taxon>Endopterygota</taxon>
        <taxon>Diptera</taxon>
        <taxon>Brachycera</taxon>
        <taxon>Muscomorpha</taxon>
        <taxon>Ephydroidea</taxon>
        <taxon>Drosophilidae</taxon>
        <taxon>Drosophila</taxon>
        <taxon>Sophophora</taxon>
    </lineage>
</organism>
<keyword evidence="1" id="KW-1185">Reference proteome</keyword>
<dbReference type="GeneID" id="108083099"/>
<evidence type="ECO:0000313" key="2">
    <source>
        <dbReference type="RefSeq" id="XP_070142727.1"/>
    </source>
</evidence>
<protein>
    <recommendedName>
        <fullName evidence="3">BED-type domain-containing protein</fullName>
    </recommendedName>
</protein>
<evidence type="ECO:0008006" key="3">
    <source>
        <dbReference type="Google" id="ProtNLM"/>
    </source>
</evidence>
<sequence>MPRKRSEDFYKLHGFTANYKQKKYTATCHFCGKVLQNTALTRLSLHRQICTQQSPVARDSRTKKVEKDLESRHCIKEYFQEFSGEDDEDCLTEGKEIIVKIQQIIDSADDENADKTRTPVLVRSETRKSANPDHEPEQHLEFEISGADFGDDEFKEEHLGESPNGSTTILEARPRSNLHALKAEKMRAEIKQYHSKTHFFRTETENLKVERTLTLLKIQKLRLEIDALRD</sequence>
<gene>
    <name evidence="2" type="primary">LOC108083099</name>
</gene>
<accession>A0ABM4GJ28</accession>
<dbReference type="Proteomes" id="UP001652661">
    <property type="component" value="Chromosome 3R"/>
</dbReference>
<evidence type="ECO:0000313" key="1">
    <source>
        <dbReference type="Proteomes" id="UP001652661"/>
    </source>
</evidence>
<name>A0ABM4GJ28_DROKI</name>